<dbReference type="GO" id="GO:0050660">
    <property type="term" value="F:flavin adenine dinucleotide binding"/>
    <property type="evidence" value="ECO:0007669"/>
    <property type="project" value="InterPro"/>
</dbReference>
<feature type="domain" description="Acyl-CoA dehydrogenase/oxidase C-terminal" evidence="30">
    <location>
        <begin position="777"/>
        <end position="923"/>
    </location>
</feature>
<evidence type="ECO:0000256" key="27">
    <source>
        <dbReference type="ARBA" id="ARBA00049224"/>
    </source>
</evidence>
<evidence type="ECO:0000256" key="20">
    <source>
        <dbReference type="ARBA" id="ARBA00046812"/>
    </source>
</evidence>
<keyword evidence="35" id="KW-1185">Reference proteome</keyword>
<dbReference type="Gene3D" id="2.130.10.10">
    <property type="entry name" value="YVTN repeat-like/Quinoprotein amine dehydrogenase"/>
    <property type="match status" value="1"/>
</dbReference>
<evidence type="ECO:0000256" key="1">
    <source>
        <dbReference type="ARBA" id="ARBA00001974"/>
    </source>
</evidence>
<evidence type="ECO:0000256" key="15">
    <source>
        <dbReference type="ARBA" id="ARBA00023128"/>
    </source>
</evidence>
<evidence type="ECO:0000256" key="26">
    <source>
        <dbReference type="ARBA" id="ARBA00049140"/>
    </source>
</evidence>
<comment type="subunit">
    <text evidence="20">Homodimer. Homodimerizes after import into the mitochondrion.</text>
</comment>
<evidence type="ECO:0000256" key="16">
    <source>
        <dbReference type="ARBA" id="ARBA00023136"/>
    </source>
</evidence>
<evidence type="ECO:0000259" key="30">
    <source>
        <dbReference type="Pfam" id="PF00441"/>
    </source>
</evidence>
<dbReference type="CDD" id="cd01161">
    <property type="entry name" value="VLCAD"/>
    <property type="match status" value="1"/>
</dbReference>
<evidence type="ECO:0000256" key="19">
    <source>
        <dbReference type="ARBA" id="ARBA00045422"/>
    </source>
</evidence>
<dbReference type="GO" id="GO:0000062">
    <property type="term" value="F:fatty-acyl-CoA binding"/>
    <property type="evidence" value="ECO:0007669"/>
    <property type="project" value="TreeGrafter"/>
</dbReference>
<keyword evidence="16" id="KW-0472">Membrane</keyword>
<keyword evidence="11" id="KW-0809">Transit peptide</keyword>
<keyword evidence="7" id="KW-0999">Mitochondrion inner membrane</keyword>
<dbReference type="EC" id="1.3.8.9" evidence="17"/>
<evidence type="ECO:0000256" key="12">
    <source>
        <dbReference type="ARBA" id="ARBA00022990"/>
    </source>
</evidence>
<evidence type="ECO:0000256" key="28">
    <source>
        <dbReference type="PROSITE-ProRule" id="PRU00221"/>
    </source>
</evidence>
<dbReference type="InterPro" id="IPR046373">
    <property type="entry name" value="Acyl-CoA_Oxase/DH_mid-dom_sf"/>
</dbReference>
<dbReference type="PANTHER" id="PTHR43884:SF11">
    <property type="entry name" value="VERY LONG-CHAIN SPECIFIC ACYL-COA DEHYDROGENASE, MITOCHONDRIAL"/>
    <property type="match status" value="1"/>
</dbReference>
<reference evidence="34" key="1">
    <citation type="submission" date="2021-02" db="EMBL/GenBank/DDBJ databases">
        <authorList>
            <person name="Nowell W R."/>
        </authorList>
    </citation>
    <scope>NUCLEOTIDE SEQUENCE</scope>
</reference>
<evidence type="ECO:0000256" key="13">
    <source>
        <dbReference type="ARBA" id="ARBA00023002"/>
    </source>
</evidence>
<comment type="function">
    <text evidence="19">Very long-chain specific acyl-CoA dehydrogenase is one of the acyl-CoA dehydrogenases that catalyze the first step of mitochondrial fatty acid beta-oxidation, an aerobic process breaking down fatty acids into acetyl-CoA and allowing the production of energy from fats. The first step of fatty acid beta-oxidation consists in the removal of one hydrogen from C-2 and C-3 of the straight-chain fatty acyl-CoA thioester, resulting in the formation of trans-2-enoyl-CoA. Among the different mitochondrial acyl-CoA dehydrogenases, very long-chain specific acyl-CoA dehydrogenase acts specifically on acyl-CoAs with saturated 12 to 24 carbons long primary chains.</text>
</comment>
<dbReference type="InterPro" id="IPR037069">
    <property type="entry name" value="AcylCoA_DH/ox_N_sf"/>
</dbReference>
<comment type="subcellular location">
    <subcellularLocation>
        <location evidence="2">Mitochondrion inner membrane</location>
        <topology evidence="2">Peripheral membrane protein</topology>
    </subcellularLocation>
</comment>
<dbReference type="EMBL" id="CAJNOR010008133">
    <property type="protein sequence ID" value="CAF1629107.1"/>
    <property type="molecule type" value="Genomic_DNA"/>
</dbReference>
<feature type="region of interest" description="Disordered" evidence="29">
    <location>
        <begin position="480"/>
        <end position="518"/>
    </location>
</feature>
<comment type="catalytic activity">
    <reaction evidence="27">
        <text>octadecanoyl-CoA + oxidized [electron-transfer flavoprotein] + H(+) = (2E)-octadecenoyl-CoA + reduced [electron-transfer flavoprotein]</text>
        <dbReference type="Rhea" id="RHEA:47240"/>
        <dbReference type="Rhea" id="RHEA-COMP:10685"/>
        <dbReference type="Rhea" id="RHEA-COMP:10686"/>
        <dbReference type="ChEBI" id="CHEBI:15378"/>
        <dbReference type="ChEBI" id="CHEBI:57394"/>
        <dbReference type="ChEBI" id="CHEBI:57692"/>
        <dbReference type="ChEBI" id="CHEBI:58307"/>
        <dbReference type="ChEBI" id="CHEBI:71412"/>
    </reaction>
    <physiologicalReaction direction="left-to-right" evidence="27">
        <dbReference type="Rhea" id="RHEA:47241"/>
    </physiologicalReaction>
</comment>
<feature type="repeat" description="WD" evidence="28">
    <location>
        <begin position="175"/>
        <end position="207"/>
    </location>
</feature>
<dbReference type="Gene3D" id="1.20.140.10">
    <property type="entry name" value="Butyryl-CoA Dehydrogenase, subunit A, domain 3"/>
    <property type="match status" value="2"/>
</dbReference>
<evidence type="ECO:0000259" key="32">
    <source>
        <dbReference type="Pfam" id="PF02771"/>
    </source>
</evidence>
<evidence type="ECO:0000256" key="11">
    <source>
        <dbReference type="ARBA" id="ARBA00022946"/>
    </source>
</evidence>
<comment type="catalytic activity">
    <reaction evidence="21">
        <text>dodecanoyl-CoA + oxidized [electron-transfer flavoprotein] + H(+) = (2E)-dodecenoyl-CoA + reduced [electron-transfer flavoprotein]</text>
        <dbReference type="Rhea" id="RHEA:47296"/>
        <dbReference type="Rhea" id="RHEA-COMP:10685"/>
        <dbReference type="Rhea" id="RHEA-COMP:10686"/>
        <dbReference type="ChEBI" id="CHEBI:15378"/>
        <dbReference type="ChEBI" id="CHEBI:57330"/>
        <dbReference type="ChEBI" id="CHEBI:57375"/>
        <dbReference type="ChEBI" id="CHEBI:57692"/>
        <dbReference type="ChEBI" id="CHEBI:58307"/>
    </reaction>
    <physiologicalReaction direction="left-to-right" evidence="21">
        <dbReference type="Rhea" id="RHEA:47297"/>
    </physiologicalReaction>
</comment>
<comment type="catalytic activity">
    <reaction evidence="22">
        <text>oxidized [electron-transfer flavoprotein] + hexadecanoyl-CoA + H(+) = (2E)-hexadecenoyl-CoA + reduced [electron-transfer flavoprotein]</text>
        <dbReference type="Rhea" id="RHEA:43448"/>
        <dbReference type="Rhea" id="RHEA-COMP:10685"/>
        <dbReference type="Rhea" id="RHEA-COMP:10686"/>
        <dbReference type="ChEBI" id="CHEBI:15378"/>
        <dbReference type="ChEBI" id="CHEBI:57379"/>
        <dbReference type="ChEBI" id="CHEBI:57692"/>
        <dbReference type="ChEBI" id="CHEBI:58307"/>
        <dbReference type="ChEBI" id="CHEBI:61526"/>
    </reaction>
    <physiologicalReaction direction="left-to-right" evidence="22">
        <dbReference type="Rhea" id="RHEA:43449"/>
    </physiologicalReaction>
</comment>
<evidence type="ECO:0000256" key="10">
    <source>
        <dbReference type="ARBA" id="ARBA00022832"/>
    </source>
</evidence>
<feature type="domain" description="Acyl-CoA oxidase/dehydrogenase middle" evidence="31">
    <location>
        <begin position="663"/>
        <end position="765"/>
    </location>
</feature>
<evidence type="ECO:0000256" key="25">
    <source>
        <dbReference type="ARBA" id="ARBA00049050"/>
    </source>
</evidence>
<dbReference type="Pfam" id="PF02771">
    <property type="entry name" value="Acyl-CoA_dh_N"/>
    <property type="match status" value="1"/>
</dbReference>
<keyword evidence="9" id="KW-0274">FAD</keyword>
<keyword evidence="15" id="KW-0496">Mitochondrion</keyword>
<evidence type="ECO:0000256" key="17">
    <source>
        <dbReference type="ARBA" id="ARBA00039034"/>
    </source>
</evidence>
<sequence length="1102" mass="122848">MASIEISSTGWLAISFRNGIVGVFNLHNLLSWKVFHSEPVNTGECGLIKFSPSGRILVCVGPDQQVNVYTKSSVCWELKQIVVMKDLIVALDLTDKLLLVADKNGSLYGIDLLLNGGNEPLIVSEDLCLLKHSSVIVDIALVHINNTVSSMLYADQEKRICLRCYPNILHNESNCLGHQDVVTHLKLVDHQTIISASADGMFRLWNLPNCTPRAFIHGKALTLSPKETFYTQLYDSSDSMLKENYQIHESLEDYELNGSSTLTYSIWKMDVVSSNPNTYIAFSVYSQRFHSVYITSLTNLINFTNTQRKLTFDSSYGTINDYRFPPNKISSNNHAGDTKFYLYILFSTNTLLKVDISSLLTCDNAELFATTDNHMQEINRILAGNIFHAVNNTSQKLLVDREAFDSHVNCADASCLKRKIDSDEERQKKKLTSYQHEETIMSSSFVNTVYRRAPSCASLLNRVVIHRTAASAAPLAASPVTPESLINEQRSQSKESKDHEKTKQERLSPSAKPKKELQTSTSFVMNLFRGEFYPNELFPYPNVLNEEQRENVKMFIDPLWKFFEEKNDAAKNDQQGKIPDDIMNGLKEQGAFGIQVPVEYGGLGLTNTQAARLFEIASAHDLSISVCMGAHQSIGFKGIVLFGTEAQKKKYLEKLASGEQIAAFALTEPSAGSDVASIKTKAQLSSDGKHYILNGSKIWISNGGIAEVFTVFAQVPTVDDKTGQTQNKMTAFIVERKFGGLTNGAPEKKLGINSSNTTEVYFEDCKVPVENVLGGVGNGFKVAVKILNNGRFSMVAGLSGTMKMAIRKSIDFAKNRRQFGRTIDTYGNVQEKLVRMEMRQYITESLAYLLAQNMDRGIPEYQCEAAVGKIFASESAWFVLDEAIQIHGGMGFMKATGLERVMRDLRIFRIFEGANDILRLFVAFTGLQYVGAHLRELQQAVKSFNFNAIVGEGSKRLRRGIGMAAGPNINEHIHSSLHSSGTLLSKSIDQFGATIEQILIKYGKSIRDEQFIVHRIGDVVIDIYAMAAGLSRCTQSFTSQVPTAVHESNLVRIWCEEAYDRINYNLNLIQNPAFVARSKLMTELAREIVDKESTVPIHPLGF</sequence>
<evidence type="ECO:0000256" key="18">
    <source>
        <dbReference type="ARBA" id="ARBA00040902"/>
    </source>
</evidence>
<dbReference type="SUPFAM" id="SSF50978">
    <property type="entry name" value="WD40 repeat-like"/>
    <property type="match status" value="1"/>
</dbReference>
<name>A0A816CXT5_ADIRI</name>
<evidence type="ECO:0000256" key="6">
    <source>
        <dbReference type="ARBA" id="ARBA00022630"/>
    </source>
</evidence>
<evidence type="ECO:0000313" key="34">
    <source>
        <dbReference type="EMBL" id="CAF1629107.1"/>
    </source>
</evidence>
<dbReference type="InterPro" id="IPR036250">
    <property type="entry name" value="AcylCo_DH-like_C"/>
</dbReference>
<evidence type="ECO:0000256" key="7">
    <source>
        <dbReference type="ARBA" id="ARBA00022792"/>
    </source>
</evidence>
<dbReference type="FunFam" id="1.10.540.10:FF:000001">
    <property type="entry name" value="Very long-chain-specific acyl-CoA dehydrogenase, mitochondrial"/>
    <property type="match status" value="1"/>
</dbReference>
<comment type="cofactor">
    <cofactor evidence="1">
        <name>FAD</name>
        <dbReference type="ChEBI" id="CHEBI:57692"/>
    </cofactor>
</comment>
<evidence type="ECO:0000259" key="33">
    <source>
        <dbReference type="Pfam" id="PF21343"/>
    </source>
</evidence>
<dbReference type="Pfam" id="PF02770">
    <property type="entry name" value="Acyl-CoA_dh_M"/>
    <property type="match status" value="1"/>
</dbReference>
<dbReference type="InterPro" id="IPR015943">
    <property type="entry name" value="WD40/YVTN_repeat-like_dom_sf"/>
</dbReference>
<dbReference type="PROSITE" id="PS50082">
    <property type="entry name" value="WD_REPEATS_2"/>
    <property type="match status" value="1"/>
</dbReference>
<dbReference type="SUPFAM" id="SSF117289">
    <property type="entry name" value="Nucleoporin domain"/>
    <property type="match status" value="1"/>
</dbReference>
<evidence type="ECO:0000256" key="2">
    <source>
        <dbReference type="ARBA" id="ARBA00004637"/>
    </source>
</evidence>
<dbReference type="SMART" id="SM00320">
    <property type="entry name" value="WD40"/>
    <property type="match status" value="2"/>
</dbReference>
<dbReference type="InterPro" id="IPR006089">
    <property type="entry name" value="Acyl-CoA_DH_CS"/>
</dbReference>
<comment type="catalytic activity">
    <reaction evidence="26">
        <text>eicosanoyl-CoA + oxidized [electron-transfer flavoprotein] + H(+) = (2E)-eicosenoyl-CoA + reduced [electron-transfer flavoprotein]</text>
        <dbReference type="Rhea" id="RHEA:47236"/>
        <dbReference type="Rhea" id="RHEA-COMP:10685"/>
        <dbReference type="Rhea" id="RHEA-COMP:10686"/>
        <dbReference type="ChEBI" id="CHEBI:15378"/>
        <dbReference type="ChEBI" id="CHEBI:57380"/>
        <dbReference type="ChEBI" id="CHEBI:57692"/>
        <dbReference type="ChEBI" id="CHEBI:58307"/>
        <dbReference type="ChEBI" id="CHEBI:74691"/>
    </reaction>
    <physiologicalReaction direction="left-to-right" evidence="26">
        <dbReference type="Rhea" id="RHEA:47237"/>
    </physiologicalReaction>
</comment>
<evidence type="ECO:0000256" key="9">
    <source>
        <dbReference type="ARBA" id="ARBA00022827"/>
    </source>
</evidence>
<dbReference type="GO" id="GO:0017099">
    <property type="term" value="F:very-long-chain fatty acyl-CoA dehydrogenase activity"/>
    <property type="evidence" value="ECO:0007669"/>
    <property type="project" value="UniProtKB-EC"/>
</dbReference>
<dbReference type="Pfam" id="PF00441">
    <property type="entry name" value="Acyl-CoA_dh_1"/>
    <property type="match status" value="1"/>
</dbReference>
<dbReference type="FunFam" id="2.40.110.10:FF:000006">
    <property type="entry name" value="very long-chain specific acyl-CoA dehydrogenase, mitochondrial"/>
    <property type="match status" value="1"/>
</dbReference>
<comment type="similarity">
    <text evidence="4">Belongs to the acyl-CoA dehydrogenase family.</text>
</comment>
<keyword evidence="6" id="KW-0285">Flavoprotein</keyword>
<dbReference type="InterPro" id="IPR009075">
    <property type="entry name" value="AcylCo_DH/oxidase_C"/>
</dbReference>
<evidence type="ECO:0000256" key="22">
    <source>
        <dbReference type="ARBA" id="ARBA00047916"/>
    </source>
</evidence>
<dbReference type="InterPro" id="IPR036322">
    <property type="entry name" value="WD40_repeat_dom_sf"/>
</dbReference>
<gene>
    <name evidence="34" type="ORF">XAT740_LOCUS51344</name>
</gene>
<comment type="catalytic activity">
    <reaction evidence="25">
        <text>a very-long-chain 2,3-saturated fatty acyl-CoA + oxidized [electron-transfer flavoprotein] + H(+) = a very-long-chain (2E)-enoyl-CoA + reduced [electron-transfer flavoprotein]</text>
        <dbReference type="Rhea" id="RHEA:19181"/>
        <dbReference type="Rhea" id="RHEA-COMP:10685"/>
        <dbReference type="Rhea" id="RHEA-COMP:10686"/>
        <dbReference type="ChEBI" id="CHEBI:15378"/>
        <dbReference type="ChEBI" id="CHEBI:57692"/>
        <dbReference type="ChEBI" id="CHEBI:58307"/>
        <dbReference type="ChEBI" id="CHEBI:83724"/>
        <dbReference type="ChEBI" id="CHEBI:83728"/>
        <dbReference type="EC" id="1.3.8.9"/>
    </reaction>
    <physiologicalReaction direction="left-to-right" evidence="25">
        <dbReference type="Rhea" id="RHEA:19182"/>
    </physiologicalReaction>
</comment>
<keyword evidence="12" id="KW-0007">Acetylation</keyword>
<comment type="catalytic activity">
    <reaction evidence="24">
        <text>tetradecanoyl-CoA + oxidized [electron-transfer flavoprotein] + H(+) = (2E)-tetradecenoyl-CoA + reduced [electron-transfer flavoprotein]</text>
        <dbReference type="Rhea" id="RHEA:47316"/>
        <dbReference type="Rhea" id="RHEA-COMP:10685"/>
        <dbReference type="Rhea" id="RHEA-COMP:10686"/>
        <dbReference type="ChEBI" id="CHEBI:15378"/>
        <dbReference type="ChEBI" id="CHEBI:57385"/>
        <dbReference type="ChEBI" id="CHEBI:57692"/>
        <dbReference type="ChEBI" id="CHEBI:58307"/>
        <dbReference type="ChEBI" id="CHEBI:61405"/>
    </reaction>
    <physiologicalReaction direction="left-to-right" evidence="24">
        <dbReference type="Rhea" id="RHEA:47317"/>
    </physiologicalReaction>
</comment>
<evidence type="ECO:0000256" key="14">
    <source>
        <dbReference type="ARBA" id="ARBA00023098"/>
    </source>
</evidence>
<evidence type="ECO:0000256" key="23">
    <source>
        <dbReference type="ARBA" id="ARBA00048086"/>
    </source>
</evidence>
<dbReference type="GO" id="GO:0006631">
    <property type="term" value="P:fatty acid metabolic process"/>
    <property type="evidence" value="ECO:0007669"/>
    <property type="project" value="UniProtKB-KW"/>
</dbReference>
<dbReference type="InterPro" id="IPR001680">
    <property type="entry name" value="WD40_rpt"/>
</dbReference>
<evidence type="ECO:0000256" key="3">
    <source>
        <dbReference type="ARBA" id="ARBA00005198"/>
    </source>
</evidence>
<dbReference type="PROSITE" id="PS00072">
    <property type="entry name" value="ACYL_COA_DH_1"/>
    <property type="match status" value="1"/>
</dbReference>
<dbReference type="Pfam" id="PF21343">
    <property type="entry name" value="ACAD9-ACADV_C"/>
    <property type="match status" value="1"/>
</dbReference>
<keyword evidence="10" id="KW-0276">Fatty acid metabolism</keyword>
<comment type="catalytic activity">
    <reaction evidence="23">
        <text>tetracosanoyl-CoA + oxidized [electron-transfer flavoprotein] + H(+) = (2E)-tetracosenoyl-CoA + reduced [electron-transfer flavoprotein]</text>
        <dbReference type="Rhea" id="RHEA:47232"/>
        <dbReference type="Rhea" id="RHEA-COMP:10685"/>
        <dbReference type="Rhea" id="RHEA-COMP:10686"/>
        <dbReference type="ChEBI" id="CHEBI:15378"/>
        <dbReference type="ChEBI" id="CHEBI:57692"/>
        <dbReference type="ChEBI" id="CHEBI:58307"/>
        <dbReference type="ChEBI" id="CHEBI:65052"/>
        <dbReference type="ChEBI" id="CHEBI:74693"/>
    </reaction>
    <physiologicalReaction direction="left-to-right" evidence="23">
        <dbReference type="Rhea" id="RHEA:47233"/>
    </physiologicalReaction>
</comment>
<dbReference type="SUPFAM" id="SSF56645">
    <property type="entry name" value="Acyl-CoA dehydrogenase NM domain-like"/>
    <property type="match status" value="1"/>
</dbReference>
<accession>A0A816CXT5</accession>
<feature type="domain" description="ACAD9/ACADV-like C-terminal" evidence="33">
    <location>
        <begin position="976"/>
        <end position="1092"/>
    </location>
</feature>
<evidence type="ECO:0000256" key="29">
    <source>
        <dbReference type="SAM" id="MobiDB-lite"/>
    </source>
</evidence>
<evidence type="ECO:0000259" key="31">
    <source>
        <dbReference type="Pfam" id="PF02770"/>
    </source>
</evidence>
<dbReference type="InterPro" id="IPR049448">
    <property type="entry name" value="ACAD9/ACADV-like_C"/>
</dbReference>
<dbReference type="PANTHER" id="PTHR43884">
    <property type="entry name" value="ACYL-COA DEHYDROGENASE"/>
    <property type="match status" value="1"/>
</dbReference>
<evidence type="ECO:0000256" key="4">
    <source>
        <dbReference type="ARBA" id="ARBA00009347"/>
    </source>
</evidence>
<comment type="pathway">
    <text evidence="3">Lipid metabolism; mitochondrial fatty acid beta-oxidation.</text>
</comment>
<feature type="compositionally biased region" description="Basic and acidic residues" evidence="29">
    <location>
        <begin position="491"/>
        <end position="506"/>
    </location>
</feature>
<keyword evidence="8" id="KW-0702">S-nitrosylation</keyword>
<keyword evidence="5" id="KW-0597">Phosphoprotein</keyword>
<dbReference type="FunFam" id="1.20.140.10:FF:000008">
    <property type="entry name" value="acyl-CoA dehydrogenase family member 9, mitochondrial"/>
    <property type="match status" value="1"/>
</dbReference>
<evidence type="ECO:0000256" key="21">
    <source>
        <dbReference type="ARBA" id="ARBA00047893"/>
    </source>
</evidence>
<dbReference type="Gene3D" id="2.40.110.10">
    <property type="entry name" value="Butyryl-CoA Dehydrogenase, subunit A, domain 2"/>
    <property type="match status" value="1"/>
</dbReference>
<proteinExistence type="inferred from homology"/>
<evidence type="ECO:0000313" key="35">
    <source>
        <dbReference type="Proteomes" id="UP000663828"/>
    </source>
</evidence>
<comment type="caution">
    <text evidence="34">The sequence shown here is derived from an EMBL/GenBank/DDBJ whole genome shotgun (WGS) entry which is preliminary data.</text>
</comment>
<dbReference type="AlphaFoldDB" id="A0A816CXT5"/>
<evidence type="ECO:0000256" key="8">
    <source>
        <dbReference type="ARBA" id="ARBA00022799"/>
    </source>
</evidence>
<dbReference type="Gene3D" id="1.10.540.10">
    <property type="entry name" value="Acyl-CoA dehydrogenase/oxidase, N-terminal domain"/>
    <property type="match status" value="1"/>
</dbReference>
<keyword evidence="13" id="KW-0560">Oxidoreductase</keyword>
<organism evidence="34 35">
    <name type="scientific">Adineta ricciae</name>
    <name type="common">Rotifer</name>
    <dbReference type="NCBI Taxonomy" id="249248"/>
    <lineage>
        <taxon>Eukaryota</taxon>
        <taxon>Metazoa</taxon>
        <taxon>Spiralia</taxon>
        <taxon>Gnathifera</taxon>
        <taxon>Rotifera</taxon>
        <taxon>Eurotatoria</taxon>
        <taxon>Bdelloidea</taxon>
        <taxon>Adinetida</taxon>
        <taxon>Adinetidae</taxon>
        <taxon>Adineta</taxon>
    </lineage>
</organism>
<dbReference type="InterPro" id="IPR009100">
    <property type="entry name" value="AcylCoA_DH/oxidase_NM_dom_sf"/>
</dbReference>
<dbReference type="Proteomes" id="UP000663828">
    <property type="component" value="Unassembled WGS sequence"/>
</dbReference>
<evidence type="ECO:0000256" key="5">
    <source>
        <dbReference type="ARBA" id="ARBA00022553"/>
    </source>
</evidence>
<dbReference type="InterPro" id="IPR013786">
    <property type="entry name" value="AcylCoA_DH/ox_N"/>
</dbReference>
<protein>
    <recommendedName>
        <fullName evidence="18">Very long-chain specific acyl-CoA dehydrogenase, mitochondrial</fullName>
        <ecNumber evidence="17">1.3.8.9</ecNumber>
    </recommendedName>
</protein>
<keyword evidence="28" id="KW-0853">WD repeat</keyword>
<keyword evidence="14" id="KW-0443">Lipid metabolism</keyword>
<dbReference type="GO" id="GO:0005743">
    <property type="term" value="C:mitochondrial inner membrane"/>
    <property type="evidence" value="ECO:0007669"/>
    <property type="project" value="UniProtKB-SubCell"/>
</dbReference>
<feature type="domain" description="Acyl-CoA dehydrogenase/oxidase N-terminal" evidence="32">
    <location>
        <begin position="552"/>
        <end position="659"/>
    </location>
</feature>
<dbReference type="InterPro" id="IPR006091">
    <property type="entry name" value="Acyl-CoA_Oxase/DH_mid-dom"/>
</dbReference>
<evidence type="ECO:0000256" key="24">
    <source>
        <dbReference type="ARBA" id="ARBA00049038"/>
    </source>
</evidence>
<dbReference type="SUPFAM" id="SSF47203">
    <property type="entry name" value="Acyl-CoA dehydrogenase C-terminal domain-like"/>
    <property type="match status" value="1"/>
</dbReference>